<reference evidence="2" key="2">
    <citation type="submission" date="2018-05" db="EMBL/GenBank/DDBJ databases">
        <title>OpunRS2 (Oryza punctata Reference Sequence Version 2).</title>
        <authorList>
            <person name="Zhang J."/>
            <person name="Kudrna D."/>
            <person name="Lee S."/>
            <person name="Talag J."/>
            <person name="Welchert J."/>
            <person name="Wing R.A."/>
        </authorList>
    </citation>
    <scope>NUCLEOTIDE SEQUENCE [LARGE SCALE GENOMIC DNA]</scope>
</reference>
<sequence length="80" mass="8619">MVVAATRLLNGAWVGYVAIRWHRGIWMASTLDAMVEGNSEVKVLVHLPVLAMVTLSGVVLLLESVAIGALVKPTSRDFSM</sequence>
<evidence type="ECO:0000313" key="3">
    <source>
        <dbReference type="Proteomes" id="UP000026962"/>
    </source>
</evidence>
<keyword evidence="1" id="KW-1133">Transmembrane helix</keyword>
<evidence type="ECO:0000256" key="1">
    <source>
        <dbReference type="SAM" id="Phobius"/>
    </source>
</evidence>
<dbReference type="HOGENOM" id="CLU_2642329_0_0_1"/>
<keyword evidence="3" id="KW-1185">Reference proteome</keyword>
<dbReference type="EnsemblPlants" id="OPUNC01G14830.1">
    <property type="protein sequence ID" value="OPUNC01G14830.1"/>
    <property type="gene ID" value="OPUNC01G14830"/>
</dbReference>
<dbReference type="AlphaFoldDB" id="A0A0E0JIC1"/>
<reference evidence="2" key="1">
    <citation type="submission" date="2015-04" db="UniProtKB">
        <authorList>
            <consortium name="EnsemblPlants"/>
        </authorList>
    </citation>
    <scope>IDENTIFICATION</scope>
</reference>
<accession>A0A0E0JIC1</accession>
<protein>
    <submittedName>
        <fullName evidence="2">Uncharacterized protein</fullName>
    </submittedName>
</protein>
<keyword evidence="1" id="KW-0812">Transmembrane</keyword>
<organism evidence="2">
    <name type="scientific">Oryza punctata</name>
    <name type="common">Red rice</name>
    <dbReference type="NCBI Taxonomy" id="4537"/>
    <lineage>
        <taxon>Eukaryota</taxon>
        <taxon>Viridiplantae</taxon>
        <taxon>Streptophyta</taxon>
        <taxon>Embryophyta</taxon>
        <taxon>Tracheophyta</taxon>
        <taxon>Spermatophyta</taxon>
        <taxon>Magnoliopsida</taxon>
        <taxon>Liliopsida</taxon>
        <taxon>Poales</taxon>
        <taxon>Poaceae</taxon>
        <taxon>BOP clade</taxon>
        <taxon>Oryzoideae</taxon>
        <taxon>Oryzeae</taxon>
        <taxon>Oryzinae</taxon>
        <taxon>Oryza</taxon>
    </lineage>
</organism>
<dbReference type="Proteomes" id="UP000026962">
    <property type="component" value="Chromosome 1"/>
</dbReference>
<proteinExistence type="predicted"/>
<name>A0A0E0JIC1_ORYPU</name>
<dbReference type="Gramene" id="OPUNC01G14830.1">
    <property type="protein sequence ID" value="OPUNC01G14830.1"/>
    <property type="gene ID" value="OPUNC01G14830"/>
</dbReference>
<feature type="transmembrane region" description="Helical" evidence="1">
    <location>
        <begin position="49"/>
        <end position="71"/>
    </location>
</feature>
<keyword evidence="1" id="KW-0472">Membrane</keyword>
<evidence type="ECO:0000313" key="2">
    <source>
        <dbReference type="EnsemblPlants" id="OPUNC01G14830.1"/>
    </source>
</evidence>